<organism evidence="1 2">
    <name type="scientific">Rhizobium ruizarguesonis</name>
    <dbReference type="NCBI Taxonomy" id="2081791"/>
    <lineage>
        <taxon>Bacteria</taxon>
        <taxon>Pseudomonadati</taxon>
        <taxon>Pseudomonadota</taxon>
        <taxon>Alphaproteobacteria</taxon>
        <taxon>Hyphomicrobiales</taxon>
        <taxon>Rhizobiaceae</taxon>
        <taxon>Rhizobium/Agrobacterium group</taxon>
        <taxon>Rhizobium</taxon>
    </lineage>
</organism>
<evidence type="ECO:0000313" key="1">
    <source>
        <dbReference type="EMBL" id="XKM42860.1"/>
    </source>
</evidence>
<dbReference type="Proteomes" id="UP000078465">
    <property type="component" value="Chromosome"/>
</dbReference>
<gene>
    <name evidence="1" type="ORF">A4U53_025165</name>
</gene>
<proteinExistence type="predicted"/>
<sequence length="19" mass="2075">MAGLSTAGEFFSSSRKRRS</sequence>
<evidence type="ECO:0000313" key="2">
    <source>
        <dbReference type="Proteomes" id="UP000078465"/>
    </source>
</evidence>
<name>A0ACD5EUW2_9HYPH</name>
<reference evidence="1" key="1">
    <citation type="submission" date="2024-10" db="EMBL/GenBank/DDBJ databases">
        <title>Strain of Rhizobium-related bacteria isolated fromm roots of Vavilovia formosa.</title>
        <authorList>
            <person name="Kimeklis A."/>
            <person name="Afonin A."/>
        </authorList>
    </citation>
    <scope>NUCLEOTIDE SEQUENCE</scope>
    <source>
        <strain evidence="1">Vaf-46</strain>
    </source>
</reference>
<dbReference type="EMBL" id="CP171853">
    <property type="protein sequence ID" value="XKM42860.1"/>
    <property type="molecule type" value="Genomic_DNA"/>
</dbReference>
<protein>
    <submittedName>
        <fullName evidence="1">Uncharacterized protein</fullName>
    </submittedName>
</protein>
<accession>A0ACD5EUW2</accession>